<evidence type="ECO:0000313" key="3">
    <source>
        <dbReference type="Proteomes" id="UP000094020"/>
    </source>
</evidence>
<dbReference type="KEGG" id="kpin:30175379"/>
<evidence type="ECO:0000313" key="1">
    <source>
        <dbReference type="EMBL" id="OCF47232.1"/>
    </source>
</evidence>
<protein>
    <submittedName>
        <fullName evidence="1">Uncharacterized protein</fullName>
    </submittedName>
</protein>
<dbReference type="Proteomes" id="UP000094020">
    <property type="component" value="Chromosome 2"/>
</dbReference>
<reference evidence="1" key="1">
    <citation type="submission" date="2013-07" db="EMBL/GenBank/DDBJ databases">
        <title>The Genome Sequence of Cryptococcus pinus CBS10737.</title>
        <authorList>
            <consortium name="The Broad Institute Genome Sequencing Platform"/>
            <person name="Cuomo C."/>
            <person name="Litvintseva A."/>
            <person name="Chen Y."/>
            <person name="Heitman J."/>
            <person name="Sun S."/>
            <person name="Springer D."/>
            <person name="Dromer F."/>
            <person name="Young S.K."/>
            <person name="Zeng Q."/>
            <person name="Gargeya S."/>
            <person name="Fitzgerald M."/>
            <person name="Abouelleil A."/>
            <person name="Alvarado L."/>
            <person name="Berlin A.M."/>
            <person name="Chapman S.B."/>
            <person name="Dewar J."/>
            <person name="Goldberg J."/>
            <person name="Griggs A."/>
            <person name="Gujja S."/>
            <person name="Hansen M."/>
            <person name="Howarth C."/>
            <person name="Imamovic A."/>
            <person name="Larimer J."/>
            <person name="McCowan C."/>
            <person name="Murphy C."/>
            <person name="Pearson M."/>
            <person name="Priest M."/>
            <person name="Roberts A."/>
            <person name="Saif S."/>
            <person name="Shea T."/>
            <person name="Sykes S."/>
            <person name="Wortman J."/>
            <person name="Nusbaum C."/>
            <person name="Birren B."/>
        </authorList>
    </citation>
    <scope>NUCLEOTIDE SEQUENCE [LARGE SCALE GENOMIC DNA]</scope>
    <source>
        <strain evidence="1">CBS 10737</strain>
    </source>
</reference>
<keyword evidence="3" id="KW-1185">Reference proteome</keyword>
<dbReference type="EMBL" id="KV700117">
    <property type="protein sequence ID" value="OCF47232.1"/>
    <property type="molecule type" value="Genomic_DNA"/>
</dbReference>
<dbReference type="GeneID" id="30175379"/>
<reference evidence="2" key="4">
    <citation type="submission" date="2024-02" db="EMBL/GenBank/DDBJ databases">
        <title>Comparative genomics of Cryptococcus and Kwoniella reveals pathogenesis evolution and contrasting modes of karyotype evolution via chromosome fusion or intercentromeric recombination.</title>
        <authorList>
            <person name="Coelho M.A."/>
            <person name="David-Palma M."/>
            <person name="Shea T."/>
            <person name="Bowers K."/>
            <person name="McGinley-Smith S."/>
            <person name="Mohammad A.W."/>
            <person name="Gnirke A."/>
            <person name="Yurkov A.M."/>
            <person name="Nowrousian M."/>
            <person name="Sun S."/>
            <person name="Cuomo C.A."/>
            <person name="Heitman J."/>
        </authorList>
    </citation>
    <scope>NUCLEOTIDE SEQUENCE</scope>
    <source>
        <strain evidence="2">CBS 10737</strain>
    </source>
</reference>
<dbReference type="PANTHER" id="PTHR37331">
    <property type="entry name" value="YALI0F11671P"/>
    <property type="match status" value="1"/>
</dbReference>
<dbReference type="EMBL" id="CP144520">
    <property type="protein sequence ID" value="WWC67980.1"/>
    <property type="molecule type" value="Genomic_DNA"/>
</dbReference>
<dbReference type="STRING" id="1296096.A0A1B9HVD5"/>
<name>A0A1B9HVD5_9TREE</name>
<evidence type="ECO:0000313" key="2">
    <source>
        <dbReference type="EMBL" id="WWC67980.1"/>
    </source>
</evidence>
<dbReference type="RefSeq" id="XP_019008451.1">
    <property type="nucleotide sequence ID" value="XM_019158705.1"/>
</dbReference>
<sequence>MSFGITRITRSIGYNIPLKSFSNTPSLFNFSTSSLQNQNKYQNQSTSSSSIKDPSHPNLYYHSSKNNPTHLILSFLPNLPINKSKTILGYLPLKNATFNDFKQESRFLDTLHDAIKLGLENQVSNSIKYEAETRPTDGWIHITDERAIPPAGRIGETEDLIGSVYVQNGKIISSTYSPLPTYRLVTPNGVLTLPRGLDTHLINVLKKIDEEERK</sequence>
<dbReference type="OrthoDB" id="5397701at2759"/>
<organism evidence="1">
    <name type="scientific">Kwoniella pini CBS 10737</name>
    <dbReference type="NCBI Taxonomy" id="1296096"/>
    <lineage>
        <taxon>Eukaryota</taxon>
        <taxon>Fungi</taxon>
        <taxon>Dikarya</taxon>
        <taxon>Basidiomycota</taxon>
        <taxon>Agaricomycotina</taxon>
        <taxon>Tremellomycetes</taxon>
        <taxon>Tremellales</taxon>
        <taxon>Cryptococcaceae</taxon>
        <taxon>Kwoniella</taxon>
    </lineage>
</organism>
<gene>
    <name evidence="1" type="ORF">I206_07010</name>
    <name evidence="2" type="ORF">I206_101899</name>
</gene>
<reference evidence="1" key="3">
    <citation type="submission" date="2016-07" db="EMBL/GenBank/DDBJ databases">
        <title>Evolution of pathogenesis and genome organization in the Tremellales.</title>
        <authorList>
            <person name="Cuomo C."/>
            <person name="Litvintseva A."/>
            <person name="Heitman J."/>
            <person name="Chen Y."/>
            <person name="Sun S."/>
            <person name="Springer D."/>
            <person name="Dromer F."/>
            <person name="Young S."/>
            <person name="Zeng Q."/>
            <person name="Chapman S."/>
            <person name="Gujja S."/>
            <person name="Saif S."/>
            <person name="Birren B."/>
        </authorList>
    </citation>
    <scope>NUCLEOTIDE SEQUENCE</scope>
    <source>
        <strain evidence="1">CBS 10737</strain>
    </source>
</reference>
<accession>A0A1B9HVD5</accession>
<dbReference type="PANTHER" id="PTHR37331:SF1">
    <property type="entry name" value="YALI0F11671P"/>
    <property type="match status" value="1"/>
</dbReference>
<dbReference type="AlphaFoldDB" id="A0A1B9HVD5"/>
<proteinExistence type="predicted"/>
<reference evidence="2" key="2">
    <citation type="submission" date="2013-07" db="EMBL/GenBank/DDBJ databases">
        <authorList>
            <consortium name="The Broad Institute Genome Sequencing Platform"/>
            <person name="Cuomo C."/>
            <person name="Litvintseva A."/>
            <person name="Chen Y."/>
            <person name="Heitman J."/>
            <person name="Sun S."/>
            <person name="Springer D."/>
            <person name="Dromer F."/>
            <person name="Young S.K."/>
            <person name="Zeng Q."/>
            <person name="Gargeya S."/>
            <person name="Fitzgerald M."/>
            <person name="Abouelleil A."/>
            <person name="Alvarado L."/>
            <person name="Berlin A.M."/>
            <person name="Chapman S.B."/>
            <person name="Dewar J."/>
            <person name="Goldberg J."/>
            <person name="Griggs A."/>
            <person name="Gujja S."/>
            <person name="Hansen M."/>
            <person name="Howarth C."/>
            <person name="Imamovic A."/>
            <person name="Larimer J."/>
            <person name="McCowan C."/>
            <person name="Murphy C."/>
            <person name="Pearson M."/>
            <person name="Priest M."/>
            <person name="Roberts A."/>
            <person name="Saif S."/>
            <person name="Shea T."/>
            <person name="Sykes S."/>
            <person name="Wortman J."/>
            <person name="Nusbaum C."/>
            <person name="Birren B."/>
        </authorList>
    </citation>
    <scope>NUCLEOTIDE SEQUENCE</scope>
    <source>
        <strain evidence="2">CBS 10737</strain>
    </source>
</reference>